<gene>
    <name evidence="1" type="ORF">UFOPK3295_00849</name>
</gene>
<evidence type="ECO:0000313" key="1">
    <source>
        <dbReference type="EMBL" id="CAB4869644.1"/>
    </source>
</evidence>
<reference evidence="1" key="1">
    <citation type="submission" date="2020-05" db="EMBL/GenBank/DDBJ databases">
        <authorList>
            <person name="Chiriac C."/>
            <person name="Salcher M."/>
            <person name="Ghai R."/>
            <person name="Kavagutti S V."/>
        </authorList>
    </citation>
    <scope>NUCLEOTIDE SEQUENCE</scope>
</reference>
<proteinExistence type="predicted"/>
<name>A0A6J7DLG6_9ZZZZ</name>
<protein>
    <submittedName>
        <fullName evidence="1">Unannotated protein</fullName>
    </submittedName>
</protein>
<organism evidence="1">
    <name type="scientific">freshwater metagenome</name>
    <dbReference type="NCBI Taxonomy" id="449393"/>
    <lineage>
        <taxon>unclassified sequences</taxon>
        <taxon>metagenomes</taxon>
        <taxon>ecological metagenomes</taxon>
    </lineage>
</organism>
<dbReference type="AlphaFoldDB" id="A0A6J7DLG6"/>
<dbReference type="EMBL" id="CAFBLG010000091">
    <property type="protein sequence ID" value="CAB4869644.1"/>
    <property type="molecule type" value="Genomic_DNA"/>
</dbReference>
<accession>A0A6J7DLG6</accession>
<sequence>MPVGKTKANARTSGLPSTPSIVNGLFLYFNTWLNFIPVTANAFPPSSPPIWPTRVPSISSKVKEVEVGTPLSGCKILKGERFSRISRCGAIPARSNRSSEPVEMFTN</sequence>